<protein>
    <submittedName>
        <fullName evidence="2">Methyltransferase</fullName>
    </submittedName>
</protein>
<evidence type="ECO:0000313" key="2">
    <source>
        <dbReference type="EMBL" id="KPZ14784.1"/>
    </source>
</evidence>
<keyword evidence="2" id="KW-0808">Transferase</keyword>
<proteinExistence type="predicted"/>
<dbReference type="Proteomes" id="UP000050266">
    <property type="component" value="Unassembled WGS sequence"/>
</dbReference>
<evidence type="ECO:0000313" key="3">
    <source>
        <dbReference type="Proteomes" id="UP000050266"/>
    </source>
</evidence>
<evidence type="ECO:0000256" key="1">
    <source>
        <dbReference type="ARBA" id="ARBA00023125"/>
    </source>
</evidence>
<accession>A0A0Q0E1H8</accession>
<dbReference type="GO" id="GO:0008168">
    <property type="term" value="F:methyltransferase activity"/>
    <property type="evidence" value="ECO:0007669"/>
    <property type="project" value="UniProtKB-KW"/>
</dbReference>
<organism evidence="2 3">
    <name type="scientific">Pseudomonas amygdali pv. ulmi</name>
    <dbReference type="NCBI Taxonomy" id="251720"/>
    <lineage>
        <taxon>Bacteria</taxon>
        <taxon>Pseudomonadati</taxon>
        <taxon>Pseudomonadota</taxon>
        <taxon>Gammaproteobacteria</taxon>
        <taxon>Pseudomonadales</taxon>
        <taxon>Pseudomonadaceae</taxon>
        <taxon>Pseudomonas</taxon>
        <taxon>Pseudomonas amygdali</taxon>
    </lineage>
</organism>
<comment type="caution">
    <text evidence="2">The sequence shown here is derived from an EMBL/GenBank/DDBJ whole genome shotgun (WGS) entry which is preliminary data.</text>
</comment>
<dbReference type="InterPro" id="IPR009057">
    <property type="entry name" value="Homeodomain-like_sf"/>
</dbReference>
<gene>
    <name evidence="2" type="ORF">ALO41_200077</name>
</gene>
<dbReference type="AlphaFoldDB" id="A0A0Q0E1H8"/>
<dbReference type="PATRIC" id="fig|251720.4.peg.6270"/>
<dbReference type="SUPFAM" id="SSF46689">
    <property type="entry name" value="Homeodomain-like"/>
    <property type="match status" value="1"/>
</dbReference>
<reference evidence="2 3" key="1">
    <citation type="submission" date="2015-09" db="EMBL/GenBank/DDBJ databases">
        <title>Genome announcement of multiple Pseudomonas syringae strains.</title>
        <authorList>
            <person name="Thakur S."/>
            <person name="Wang P.W."/>
            <person name="Gong Y."/>
            <person name="Weir B.S."/>
            <person name="Guttman D.S."/>
        </authorList>
    </citation>
    <scope>NUCLEOTIDE SEQUENCE [LARGE SCALE GENOMIC DNA]</scope>
    <source>
        <strain evidence="2 3">ICMP3962</strain>
    </source>
</reference>
<dbReference type="Pfam" id="PF00440">
    <property type="entry name" value="TetR_N"/>
    <property type="match status" value="1"/>
</dbReference>
<name>A0A0Q0E1H8_PSEA0</name>
<dbReference type="InterPro" id="IPR001647">
    <property type="entry name" value="HTH_TetR"/>
</dbReference>
<dbReference type="GO" id="GO:0003677">
    <property type="term" value="F:DNA binding"/>
    <property type="evidence" value="ECO:0007669"/>
    <property type="project" value="UniProtKB-KW"/>
</dbReference>
<keyword evidence="1" id="KW-0238">DNA-binding</keyword>
<dbReference type="EMBL" id="LJRQ01000123">
    <property type="protein sequence ID" value="KPZ14784.1"/>
    <property type="molecule type" value="Genomic_DNA"/>
</dbReference>
<dbReference type="Gene3D" id="1.10.357.10">
    <property type="entry name" value="Tetracycline Repressor, domain 2"/>
    <property type="match status" value="1"/>
</dbReference>
<dbReference type="GO" id="GO:0032259">
    <property type="term" value="P:methylation"/>
    <property type="evidence" value="ECO:0007669"/>
    <property type="project" value="UniProtKB-KW"/>
</dbReference>
<keyword evidence="2" id="KW-0489">Methyltransferase</keyword>
<sequence>MSDIGKECDTAIGSLYHFFPNKDAVLNALRARILEDFIAILREINSVDPSQWSAFSTSKFVHRLVMPLVYYVADHPECLIISDNAEHVEISKKINTAILDTFNFVFKIRMPGIGPDQRNLYIKSTLGLPIGMIQIGREHPELKEDLLRFEIPRALVGYLGSR</sequence>